<keyword evidence="4 7" id="KW-0256">Endoplasmic reticulum</keyword>
<evidence type="ECO:0000256" key="2">
    <source>
        <dbReference type="ARBA" id="ARBA00008917"/>
    </source>
</evidence>
<dbReference type="InterPro" id="IPR007599">
    <property type="entry name" value="DER1"/>
</dbReference>
<dbReference type="Gene3D" id="1.20.1540.10">
    <property type="entry name" value="Rhomboid-like"/>
    <property type="match status" value="1"/>
</dbReference>
<evidence type="ECO:0000313" key="8">
    <source>
        <dbReference type="EMBL" id="KAH3684571.1"/>
    </source>
</evidence>
<evidence type="ECO:0000256" key="7">
    <source>
        <dbReference type="RuleBase" id="RU363059"/>
    </source>
</evidence>
<evidence type="ECO:0000256" key="3">
    <source>
        <dbReference type="ARBA" id="ARBA00022692"/>
    </source>
</evidence>
<dbReference type="PANTHER" id="PTHR11009">
    <property type="entry name" value="DER1-LIKE PROTEIN, DERLIN"/>
    <property type="match status" value="1"/>
</dbReference>
<evidence type="ECO:0000256" key="6">
    <source>
        <dbReference type="ARBA" id="ARBA00023136"/>
    </source>
</evidence>
<evidence type="ECO:0000313" key="9">
    <source>
        <dbReference type="Proteomes" id="UP000774326"/>
    </source>
</evidence>
<keyword evidence="9" id="KW-1185">Reference proteome</keyword>
<organism evidence="8 9">
    <name type="scientific">Wickerhamomyces pijperi</name>
    <name type="common">Yeast</name>
    <name type="synonym">Pichia pijperi</name>
    <dbReference type="NCBI Taxonomy" id="599730"/>
    <lineage>
        <taxon>Eukaryota</taxon>
        <taxon>Fungi</taxon>
        <taxon>Dikarya</taxon>
        <taxon>Ascomycota</taxon>
        <taxon>Saccharomycotina</taxon>
        <taxon>Saccharomycetes</taxon>
        <taxon>Phaffomycetales</taxon>
        <taxon>Wickerhamomycetaceae</taxon>
        <taxon>Wickerhamomyces</taxon>
    </lineage>
</organism>
<dbReference type="InterPro" id="IPR035952">
    <property type="entry name" value="Rhomboid-like_sf"/>
</dbReference>
<dbReference type="Pfam" id="PF04511">
    <property type="entry name" value="DER1"/>
    <property type="match status" value="1"/>
</dbReference>
<accession>A0A9P8TMR4</accession>
<comment type="function">
    <text evidence="7">May be involved in the degradation of misfolded endoplasmic reticulum (ER) luminal proteins.</text>
</comment>
<keyword evidence="5" id="KW-1133">Transmembrane helix</keyword>
<dbReference type="SUPFAM" id="SSF144091">
    <property type="entry name" value="Rhomboid-like"/>
    <property type="match status" value="1"/>
</dbReference>
<evidence type="ECO:0000256" key="1">
    <source>
        <dbReference type="ARBA" id="ARBA00004477"/>
    </source>
</evidence>
<comment type="subcellular location">
    <subcellularLocation>
        <location evidence="1 7">Endoplasmic reticulum membrane</location>
        <topology evidence="1 7">Multi-pass membrane protein</topology>
    </subcellularLocation>
</comment>
<keyword evidence="6" id="KW-0472">Membrane</keyword>
<dbReference type="EMBL" id="JAEUBG010002406">
    <property type="protein sequence ID" value="KAH3684571.1"/>
    <property type="molecule type" value="Genomic_DNA"/>
</dbReference>
<dbReference type="GO" id="GO:0005789">
    <property type="term" value="C:endoplasmic reticulum membrane"/>
    <property type="evidence" value="ECO:0007669"/>
    <property type="project" value="UniProtKB-SubCell"/>
</dbReference>
<protein>
    <recommendedName>
        <fullName evidence="7">Derlin</fullName>
    </recommendedName>
</protein>
<comment type="caution">
    <text evidence="8">The sequence shown here is derived from an EMBL/GenBank/DDBJ whole genome shotgun (WGS) entry which is preliminary data.</text>
</comment>
<sequence length="242" mass="28393">MERIPMNFIPDFPPVTQAWAISSTICSLLVDYQYIDHIDLVYSPQLVFQKHQYWRLITCFLYMGKLDLNLVLNLYNVMTYSKQLEERRGLGSRFSYLWFLTVHCCLLVGYATYCKNHYFLSTVLTDSLMYYYARQNPELRMGVFAGVIEFRAEYYGFYSVFITMFLKFLNEGTEKLLDTSSILDSLTGVILGHLMFYCDEVFSKVHGFSPISAPWEWNWAGLVQRVQSFRRPAANAVRPHQD</sequence>
<proteinExistence type="inferred from homology"/>
<name>A0A9P8TMR4_WICPI</name>
<dbReference type="Proteomes" id="UP000774326">
    <property type="component" value="Unassembled WGS sequence"/>
</dbReference>
<dbReference type="OrthoDB" id="1716531at2759"/>
<gene>
    <name evidence="8" type="ORF">WICPIJ_004461</name>
</gene>
<dbReference type="AlphaFoldDB" id="A0A9P8TMR4"/>
<evidence type="ECO:0000256" key="5">
    <source>
        <dbReference type="ARBA" id="ARBA00022989"/>
    </source>
</evidence>
<reference evidence="8" key="1">
    <citation type="journal article" date="2021" name="Open Biol.">
        <title>Shared evolutionary footprints suggest mitochondrial oxidative damage underlies multiple complex I losses in fungi.</title>
        <authorList>
            <person name="Schikora-Tamarit M.A."/>
            <person name="Marcet-Houben M."/>
            <person name="Nosek J."/>
            <person name="Gabaldon T."/>
        </authorList>
    </citation>
    <scope>NUCLEOTIDE SEQUENCE</scope>
    <source>
        <strain evidence="8">CBS2887</strain>
    </source>
</reference>
<keyword evidence="3" id="KW-0812">Transmembrane</keyword>
<reference evidence="8" key="2">
    <citation type="submission" date="2021-01" db="EMBL/GenBank/DDBJ databases">
        <authorList>
            <person name="Schikora-Tamarit M.A."/>
        </authorList>
    </citation>
    <scope>NUCLEOTIDE SEQUENCE</scope>
    <source>
        <strain evidence="8">CBS2887</strain>
    </source>
</reference>
<evidence type="ECO:0000256" key="4">
    <source>
        <dbReference type="ARBA" id="ARBA00022824"/>
    </source>
</evidence>
<comment type="similarity">
    <text evidence="2 7">Belongs to the derlin family.</text>
</comment>
<dbReference type="GO" id="GO:0006950">
    <property type="term" value="P:response to stress"/>
    <property type="evidence" value="ECO:0007669"/>
    <property type="project" value="UniProtKB-ARBA"/>
</dbReference>